<dbReference type="AlphaFoldDB" id="A0AAE1C388"/>
<feature type="region of interest" description="Disordered" evidence="1">
    <location>
        <begin position="50"/>
        <end position="107"/>
    </location>
</feature>
<reference evidence="2" key="1">
    <citation type="submission" date="2023-07" db="EMBL/GenBank/DDBJ databases">
        <title>Black Yeasts Isolated from many extreme environments.</title>
        <authorList>
            <person name="Coleine C."/>
            <person name="Stajich J.E."/>
            <person name="Selbmann L."/>
        </authorList>
    </citation>
    <scope>NUCLEOTIDE SEQUENCE</scope>
    <source>
        <strain evidence="2">CCFEE 5485</strain>
    </source>
</reference>
<name>A0AAE1C388_9PEZI</name>
<evidence type="ECO:0000256" key="1">
    <source>
        <dbReference type="SAM" id="MobiDB-lite"/>
    </source>
</evidence>
<evidence type="ECO:0000313" key="2">
    <source>
        <dbReference type="EMBL" id="KAK3676484.1"/>
    </source>
</evidence>
<accession>A0AAE1C388</accession>
<gene>
    <name evidence="2" type="ORF">LTR78_003760</name>
</gene>
<sequence>MAQATDKISDERFLLILFEHKSSKMEWKSIAEQCGMRNGKSVLKKRIEASKGVVGTVNSDGTPKSGKKGNGSKASSMPSKRRAASGNGDEDDEESTPLKIKSQGIKKAKLEACEEAITKAETGSDDGWA</sequence>
<dbReference type="EMBL" id="JAUTXT010000010">
    <property type="protein sequence ID" value="KAK3676484.1"/>
    <property type="molecule type" value="Genomic_DNA"/>
</dbReference>
<evidence type="ECO:0000313" key="3">
    <source>
        <dbReference type="Proteomes" id="UP001274830"/>
    </source>
</evidence>
<organism evidence="2 3">
    <name type="scientific">Recurvomyces mirabilis</name>
    <dbReference type="NCBI Taxonomy" id="574656"/>
    <lineage>
        <taxon>Eukaryota</taxon>
        <taxon>Fungi</taxon>
        <taxon>Dikarya</taxon>
        <taxon>Ascomycota</taxon>
        <taxon>Pezizomycotina</taxon>
        <taxon>Dothideomycetes</taxon>
        <taxon>Dothideomycetidae</taxon>
        <taxon>Mycosphaerellales</taxon>
        <taxon>Teratosphaeriaceae</taxon>
        <taxon>Recurvomyces</taxon>
    </lineage>
</organism>
<keyword evidence="3" id="KW-1185">Reference proteome</keyword>
<protein>
    <submittedName>
        <fullName evidence="2">Uncharacterized protein</fullName>
    </submittedName>
</protein>
<proteinExistence type="predicted"/>
<dbReference type="Proteomes" id="UP001274830">
    <property type="component" value="Unassembled WGS sequence"/>
</dbReference>
<comment type="caution">
    <text evidence="2">The sequence shown here is derived from an EMBL/GenBank/DDBJ whole genome shotgun (WGS) entry which is preliminary data.</text>
</comment>